<sequence>MDVALECVGTMEANQTAFAIARASAIVGRVGLPNNVEIPAEGTFYRNVRMRGGPVPVRAYMTELLDGVLAGKIQPGRVFDYTTDLDHIADAYAAIDERHAINRWSK</sequence>
<evidence type="ECO:0000256" key="3">
    <source>
        <dbReference type="ARBA" id="ARBA00022833"/>
    </source>
</evidence>
<comment type="cofactor">
    <cofactor evidence="1">
        <name>Zn(2+)</name>
        <dbReference type="ChEBI" id="CHEBI:29105"/>
    </cofactor>
</comment>
<organism evidence="4 5">
    <name type="scientific">Ktedonospora formicarum</name>
    <dbReference type="NCBI Taxonomy" id="2778364"/>
    <lineage>
        <taxon>Bacteria</taxon>
        <taxon>Bacillati</taxon>
        <taxon>Chloroflexota</taxon>
        <taxon>Ktedonobacteria</taxon>
        <taxon>Ktedonobacterales</taxon>
        <taxon>Ktedonobacteraceae</taxon>
        <taxon>Ktedonospora</taxon>
    </lineage>
</organism>
<dbReference type="AlphaFoldDB" id="A0A8J3I3M2"/>
<proteinExistence type="predicted"/>
<keyword evidence="2" id="KW-0479">Metal-binding</keyword>
<gene>
    <name evidence="4" type="ORF">KSX_51290</name>
</gene>
<evidence type="ECO:0000256" key="1">
    <source>
        <dbReference type="ARBA" id="ARBA00001947"/>
    </source>
</evidence>
<comment type="caution">
    <text evidence="4">The sequence shown here is derived from an EMBL/GenBank/DDBJ whole genome shotgun (WGS) entry which is preliminary data.</text>
</comment>
<evidence type="ECO:0000313" key="4">
    <source>
        <dbReference type="EMBL" id="GHO46966.1"/>
    </source>
</evidence>
<dbReference type="SUPFAM" id="SSF51735">
    <property type="entry name" value="NAD(P)-binding Rossmann-fold domains"/>
    <property type="match status" value="1"/>
</dbReference>
<evidence type="ECO:0000313" key="5">
    <source>
        <dbReference type="Proteomes" id="UP000612362"/>
    </source>
</evidence>
<evidence type="ECO:0008006" key="6">
    <source>
        <dbReference type="Google" id="ProtNLM"/>
    </source>
</evidence>
<name>A0A8J3I3M2_9CHLR</name>
<dbReference type="EMBL" id="BNJF01000002">
    <property type="protein sequence ID" value="GHO46966.1"/>
    <property type="molecule type" value="Genomic_DNA"/>
</dbReference>
<dbReference type="InterPro" id="IPR036291">
    <property type="entry name" value="NAD(P)-bd_dom_sf"/>
</dbReference>
<keyword evidence="3" id="KW-0862">Zinc</keyword>
<accession>A0A8J3I3M2</accession>
<keyword evidence="5" id="KW-1185">Reference proteome</keyword>
<dbReference type="Gene3D" id="3.40.50.720">
    <property type="entry name" value="NAD(P)-binding Rossmann-like Domain"/>
    <property type="match status" value="1"/>
</dbReference>
<protein>
    <recommendedName>
        <fullName evidence="6">Alcohol dehydrogenase</fullName>
    </recommendedName>
</protein>
<evidence type="ECO:0000256" key="2">
    <source>
        <dbReference type="ARBA" id="ARBA00022723"/>
    </source>
</evidence>
<dbReference type="Proteomes" id="UP000612362">
    <property type="component" value="Unassembled WGS sequence"/>
</dbReference>
<dbReference type="PANTHER" id="PTHR42813:SF2">
    <property type="entry name" value="DEHYDROGENASE, ZINC-CONTAINING, PUTATIVE (AFU_ORTHOLOGUE AFUA_2G02810)-RELATED"/>
    <property type="match status" value="1"/>
</dbReference>
<dbReference type="Gene3D" id="3.90.180.10">
    <property type="entry name" value="Medium-chain alcohol dehydrogenases, catalytic domain"/>
    <property type="match status" value="1"/>
</dbReference>
<reference evidence="4" key="1">
    <citation type="submission" date="2020-10" db="EMBL/GenBank/DDBJ databases">
        <title>Taxonomic study of unclassified bacteria belonging to the class Ktedonobacteria.</title>
        <authorList>
            <person name="Yabe S."/>
            <person name="Wang C.M."/>
            <person name="Zheng Y."/>
            <person name="Sakai Y."/>
            <person name="Cavaletti L."/>
            <person name="Monciardini P."/>
            <person name="Donadio S."/>
        </authorList>
    </citation>
    <scope>NUCLEOTIDE SEQUENCE</scope>
    <source>
        <strain evidence="4">SOSP1-1</strain>
    </source>
</reference>
<dbReference type="PANTHER" id="PTHR42813">
    <property type="entry name" value="ZINC-TYPE ALCOHOL DEHYDROGENASE-LIKE"/>
    <property type="match status" value="1"/>
</dbReference>
<dbReference type="GO" id="GO:0046872">
    <property type="term" value="F:metal ion binding"/>
    <property type="evidence" value="ECO:0007669"/>
    <property type="project" value="UniProtKB-KW"/>
</dbReference>